<evidence type="ECO:0000313" key="2">
    <source>
        <dbReference type="EMBL" id="MED6161438.1"/>
    </source>
</evidence>
<feature type="region of interest" description="Disordered" evidence="1">
    <location>
        <begin position="51"/>
        <end position="94"/>
    </location>
</feature>
<feature type="compositionally biased region" description="Basic and acidic residues" evidence="1">
    <location>
        <begin position="72"/>
        <end position="83"/>
    </location>
</feature>
<organism evidence="2 3">
    <name type="scientific">Stylosanthes scabra</name>
    <dbReference type="NCBI Taxonomy" id="79078"/>
    <lineage>
        <taxon>Eukaryota</taxon>
        <taxon>Viridiplantae</taxon>
        <taxon>Streptophyta</taxon>
        <taxon>Embryophyta</taxon>
        <taxon>Tracheophyta</taxon>
        <taxon>Spermatophyta</taxon>
        <taxon>Magnoliopsida</taxon>
        <taxon>eudicotyledons</taxon>
        <taxon>Gunneridae</taxon>
        <taxon>Pentapetalae</taxon>
        <taxon>rosids</taxon>
        <taxon>fabids</taxon>
        <taxon>Fabales</taxon>
        <taxon>Fabaceae</taxon>
        <taxon>Papilionoideae</taxon>
        <taxon>50 kb inversion clade</taxon>
        <taxon>dalbergioids sensu lato</taxon>
        <taxon>Dalbergieae</taxon>
        <taxon>Pterocarpus clade</taxon>
        <taxon>Stylosanthes</taxon>
    </lineage>
</organism>
<evidence type="ECO:0000256" key="1">
    <source>
        <dbReference type="SAM" id="MobiDB-lite"/>
    </source>
</evidence>
<comment type="caution">
    <text evidence="2">The sequence shown here is derived from an EMBL/GenBank/DDBJ whole genome shotgun (WGS) entry which is preliminary data.</text>
</comment>
<accession>A0ABU6UN19</accession>
<dbReference type="EMBL" id="JASCZI010121370">
    <property type="protein sequence ID" value="MED6161438.1"/>
    <property type="molecule type" value="Genomic_DNA"/>
</dbReference>
<proteinExistence type="predicted"/>
<keyword evidence="3" id="KW-1185">Reference proteome</keyword>
<sequence>MKVNLATVEVLLHEYREMGAQKRCWGIKSKVKGELGCDQKRVLVQDREKGLENEGPKYRGRAQGKLKRTREAKRMIKSQKDPNSELTARPRPQDGARRALLSLIWKFPLVARLRDPDGAPVPPHFATPKTRTSRAYAATAELT</sequence>
<evidence type="ECO:0000313" key="3">
    <source>
        <dbReference type="Proteomes" id="UP001341840"/>
    </source>
</evidence>
<dbReference type="Proteomes" id="UP001341840">
    <property type="component" value="Unassembled WGS sequence"/>
</dbReference>
<feature type="compositionally biased region" description="Basic residues" evidence="1">
    <location>
        <begin position="58"/>
        <end position="71"/>
    </location>
</feature>
<name>A0ABU6UN19_9FABA</name>
<feature type="region of interest" description="Disordered" evidence="1">
    <location>
        <begin position="113"/>
        <end position="143"/>
    </location>
</feature>
<protein>
    <submittedName>
        <fullName evidence="2">Uncharacterized protein</fullName>
    </submittedName>
</protein>
<reference evidence="2 3" key="1">
    <citation type="journal article" date="2023" name="Plants (Basel)">
        <title>Bridging the Gap: Combining Genomics and Transcriptomics Approaches to Understand Stylosanthes scabra, an Orphan Legume from the Brazilian Caatinga.</title>
        <authorList>
            <person name="Ferreira-Neto J.R.C."/>
            <person name="da Silva M.D."/>
            <person name="Binneck E."/>
            <person name="de Melo N.F."/>
            <person name="da Silva R.H."/>
            <person name="de Melo A.L.T.M."/>
            <person name="Pandolfi V."/>
            <person name="Bustamante F.O."/>
            <person name="Brasileiro-Vidal A.C."/>
            <person name="Benko-Iseppon A.M."/>
        </authorList>
    </citation>
    <scope>NUCLEOTIDE SEQUENCE [LARGE SCALE GENOMIC DNA]</scope>
    <source>
        <tissue evidence="2">Leaves</tissue>
    </source>
</reference>
<gene>
    <name evidence="2" type="ORF">PIB30_060750</name>
</gene>